<protein>
    <submittedName>
        <fullName evidence="1">Uncharacterized protein</fullName>
    </submittedName>
</protein>
<gene>
    <name evidence="1" type="ORF">TNCT_494481</name>
</gene>
<accession>A0A8X6FDH0</accession>
<proteinExistence type="predicted"/>
<dbReference type="Proteomes" id="UP000887116">
    <property type="component" value="Unassembled WGS sequence"/>
</dbReference>
<name>A0A8X6FDH0_TRICU</name>
<keyword evidence="2" id="KW-1185">Reference proteome</keyword>
<evidence type="ECO:0000313" key="2">
    <source>
        <dbReference type="Proteomes" id="UP000887116"/>
    </source>
</evidence>
<dbReference type="OrthoDB" id="6437222at2759"/>
<sequence length="122" mass="13458">MDSTHKQEKRPFLGPNTSVHSEGFFDAPYDSVTIANKFFLCDNESVVLCDNQSVLCDYESVLCDTESVVLCDNQSVVSSDNKSVVFSSNSDSVVNDTVDCANDYSVAESDFVCSGLFKNFYE</sequence>
<dbReference type="EMBL" id="BMAO01031711">
    <property type="protein sequence ID" value="GFQ77107.1"/>
    <property type="molecule type" value="Genomic_DNA"/>
</dbReference>
<evidence type="ECO:0000313" key="1">
    <source>
        <dbReference type="EMBL" id="GFQ77107.1"/>
    </source>
</evidence>
<reference evidence="1" key="1">
    <citation type="submission" date="2020-07" db="EMBL/GenBank/DDBJ databases">
        <title>Multicomponent nature underlies the extraordinary mechanical properties of spider dragline silk.</title>
        <authorList>
            <person name="Kono N."/>
            <person name="Nakamura H."/>
            <person name="Mori M."/>
            <person name="Yoshida Y."/>
            <person name="Ohtoshi R."/>
            <person name="Malay A.D."/>
            <person name="Moran D.A.P."/>
            <person name="Tomita M."/>
            <person name="Numata K."/>
            <person name="Arakawa K."/>
        </authorList>
    </citation>
    <scope>NUCLEOTIDE SEQUENCE</scope>
</reference>
<comment type="caution">
    <text evidence="1">The sequence shown here is derived from an EMBL/GenBank/DDBJ whole genome shotgun (WGS) entry which is preliminary data.</text>
</comment>
<organism evidence="1 2">
    <name type="scientific">Trichonephila clavata</name>
    <name type="common">Joro spider</name>
    <name type="synonym">Nephila clavata</name>
    <dbReference type="NCBI Taxonomy" id="2740835"/>
    <lineage>
        <taxon>Eukaryota</taxon>
        <taxon>Metazoa</taxon>
        <taxon>Ecdysozoa</taxon>
        <taxon>Arthropoda</taxon>
        <taxon>Chelicerata</taxon>
        <taxon>Arachnida</taxon>
        <taxon>Araneae</taxon>
        <taxon>Araneomorphae</taxon>
        <taxon>Entelegynae</taxon>
        <taxon>Araneoidea</taxon>
        <taxon>Nephilidae</taxon>
        <taxon>Trichonephila</taxon>
    </lineage>
</organism>
<dbReference type="AlphaFoldDB" id="A0A8X6FDH0"/>